<dbReference type="Proteomes" id="UP000481153">
    <property type="component" value="Unassembled WGS sequence"/>
</dbReference>
<organism evidence="2 3">
    <name type="scientific">Aphanomyces euteiches</name>
    <dbReference type="NCBI Taxonomy" id="100861"/>
    <lineage>
        <taxon>Eukaryota</taxon>
        <taxon>Sar</taxon>
        <taxon>Stramenopiles</taxon>
        <taxon>Oomycota</taxon>
        <taxon>Saprolegniomycetes</taxon>
        <taxon>Saprolegniales</taxon>
        <taxon>Verrucalvaceae</taxon>
        <taxon>Aphanomyces</taxon>
    </lineage>
</organism>
<dbReference type="PANTHER" id="PTHR16212">
    <property type="entry name" value="FOCADHESIN FAMILY MEMBER"/>
    <property type="match status" value="1"/>
</dbReference>
<dbReference type="SUPFAM" id="SSF48371">
    <property type="entry name" value="ARM repeat"/>
    <property type="match status" value="2"/>
</dbReference>
<sequence length="1618" mass="177575">MQKEAKRIVDEARANVSGERCLLRVLDALTETDSLALTQYLMTSLEDLAQNGVFPRSLLLRNLTRVAAIPALSDTKAEFLGYTMSSIALSLWQNEAADVEKALSRVYQGHPTILLGVIAFVEETIATTPSSSQGNVISCFQALIHRTLVGTFSPLMKQSLVASVVRMAWTVNDEAHRIQFIHLLMNALRILPLENATMISSILLSVVDLATSVADSTCLIELTSPLLSVLPHFHDRGRGTLHLLLALETLVLKNPTLLWESDNDLLGVLAFLLASLNSPLEQRVLLRLLRGSLQVGVEASNRVVYAEVLIAPLLALLPDSAPHLLLVQEIVMRIPFNVTASKSAQRPSTFNKHWPLIHLLNTAVVDPVACSEWIQSCTAQLENSSTAFDPSVVNVVCALLFHPNATTQVPAIALAKSCILKWPLAGRHVVPCVIFLLSRRDHHSPEQLLDLLHVLIATAKDTECMKTIIKTLKALADVQDTKALALRLLYHVWTLESRIYPRLEEMLAEDYPDDTEWQVCQLYTIYQLCQTRGDLGLNFVARIQGALEHALPSMAAMALACVRALCVGDCLDFAAACKIIATKLRKKKITCVDHPLHQEELCALYGIGGAIASDKPAFLDQLWEFTTSPLVSTRLAAWKALNEYSLHLIGLKLLSSVDLNVEPQASDETDLEAAIDNVLVALTKEEDATVRQAIHGLLERVGEDEAKQPRKRFVAERTSGGATREMRNLLPHHSTLRQMYNDTIPLNLRQALAGAVLTSYVYVPPDDSLRKRKDKLVKHMETLCDEVSALRNQLQADAAATEWPLQLAHLCGSAHFMHEYVSLVQEKVALVINCDNPSGSALEQAAIQLIDGYTGTTPTDHLMLGAVARFLPSELHVISNRMLEQLLRSLRLSLSAKQSIVQDVEGPSAAIIALGMATQGALGLHENRVEEVAEKLLGILFSPEDCALAPACILAIGHVVQSLMLQQNAPELMTRLWHVLLDQLLTASTDGAPPAHTLPVPTRANQLTKRGEPDKARITAAITALSMASEGCLTIQRPEWLSGLHHLFLDLHTLGFSEPLTGLPVILLECLKYDLIGWTEIEAFVTTCVAAMETPQPEALIALPYLLCRTQALGHSLSDLPQTLIERLELIAQDSSRQFDATSRSYATLGLANLMGVGLGIEARPTTWKGLLVSRIQAERVIKLLTQLAALCPLQRVRIHAAWALGALSALGTTNDNSFQIKNPGMDAGLQLPSTTLTYKLLDRLRQLKNPEPADASWIACAFAVLAQCQIPTFHYATMVQRFLKARLGDQVALACLSFSFGHCVQDPSLLSFLLELTEVPRFRQLNLEIQQYFFSKVATLTKLVAPHQLHKILVNLNVPQHLNLVLDAIAACAQDGSTPAIAACASVLLDDIFPRLVAAGTTSIEIWNAFAKTVSVVDRKQGKTRFVEALKDSDSGFGACVCLMELFRLGGCEPKEVRSTLPFLASTASHIEPLVLHIAACLRRLQPNDQLLWMMDIVNWIGLSLSRDGSKDVLLLPLLAALCMLWSPQVETHAQWLLMGQAGQVQLTTLVLHASFVQVLVKLKTLIDSKPITELLAQLVVLIEQVAATHAVYEQTLMYAYIVQGLRIDALTEHFGA</sequence>
<name>A0A6G0WMV9_9STRA</name>
<dbReference type="InterPro" id="IPR022542">
    <property type="entry name" value="FOCAD/RST1_DUF3730"/>
</dbReference>
<gene>
    <name evidence="2" type="ORF">Ae201684_013637</name>
</gene>
<protein>
    <recommendedName>
        <fullName evidence="1">DUF3730 domain-containing protein</fullName>
    </recommendedName>
</protein>
<dbReference type="InterPro" id="IPR045163">
    <property type="entry name" value="Focadhesin/RST1"/>
</dbReference>
<comment type="caution">
    <text evidence="2">The sequence shown here is derived from an EMBL/GenBank/DDBJ whole genome shotgun (WGS) entry which is preliminary data.</text>
</comment>
<keyword evidence="3" id="KW-1185">Reference proteome</keyword>
<dbReference type="PANTHER" id="PTHR16212:SF4">
    <property type="entry name" value="FOCADHESIN"/>
    <property type="match status" value="1"/>
</dbReference>
<reference evidence="2 3" key="1">
    <citation type="submission" date="2019-07" db="EMBL/GenBank/DDBJ databases">
        <title>Genomics analysis of Aphanomyces spp. identifies a new class of oomycete effector associated with host adaptation.</title>
        <authorList>
            <person name="Gaulin E."/>
        </authorList>
    </citation>
    <scope>NUCLEOTIDE SEQUENCE [LARGE SCALE GENOMIC DNA]</scope>
    <source>
        <strain evidence="2 3">ATCC 201684</strain>
    </source>
</reference>
<proteinExistence type="predicted"/>
<evidence type="ECO:0000313" key="3">
    <source>
        <dbReference type="Proteomes" id="UP000481153"/>
    </source>
</evidence>
<dbReference type="InterPro" id="IPR016024">
    <property type="entry name" value="ARM-type_fold"/>
</dbReference>
<evidence type="ECO:0000313" key="2">
    <source>
        <dbReference type="EMBL" id="KAF0728679.1"/>
    </source>
</evidence>
<dbReference type="VEuPathDB" id="FungiDB:AeMF1_002587"/>
<feature type="domain" description="DUF3730" evidence="1">
    <location>
        <begin position="436"/>
        <end position="640"/>
    </location>
</feature>
<accession>A0A6G0WMV9</accession>
<dbReference type="GO" id="GO:0060147">
    <property type="term" value="P:regulation of post-transcriptional gene silencing"/>
    <property type="evidence" value="ECO:0007669"/>
    <property type="project" value="InterPro"/>
</dbReference>
<dbReference type="Pfam" id="PF12530">
    <property type="entry name" value="DUF3730"/>
    <property type="match status" value="1"/>
</dbReference>
<evidence type="ECO:0000259" key="1">
    <source>
        <dbReference type="Pfam" id="PF12530"/>
    </source>
</evidence>
<dbReference type="EMBL" id="VJMJ01000175">
    <property type="protein sequence ID" value="KAF0728679.1"/>
    <property type="molecule type" value="Genomic_DNA"/>
</dbReference>